<evidence type="ECO:0000256" key="1">
    <source>
        <dbReference type="SAM" id="MobiDB-lite"/>
    </source>
</evidence>
<name>A0AAN7V0L6_9PEZI</name>
<feature type="region of interest" description="Disordered" evidence="1">
    <location>
        <begin position="29"/>
        <end position="63"/>
    </location>
</feature>
<dbReference type="EMBL" id="JAWHQM010000077">
    <property type="protein sequence ID" value="KAK5636761.1"/>
    <property type="molecule type" value="Genomic_DNA"/>
</dbReference>
<accession>A0AAN7V0L6</accession>
<gene>
    <name evidence="2" type="ORF">RRF57_012473</name>
</gene>
<protein>
    <submittedName>
        <fullName evidence="2">Uncharacterized protein</fullName>
    </submittedName>
</protein>
<organism evidence="2 3">
    <name type="scientific">Xylaria bambusicola</name>
    <dbReference type="NCBI Taxonomy" id="326684"/>
    <lineage>
        <taxon>Eukaryota</taxon>
        <taxon>Fungi</taxon>
        <taxon>Dikarya</taxon>
        <taxon>Ascomycota</taxon>
        <taxon>Pezizomycotina</taxon>
        <taxon>Sordariomycetes</taxon>
        <taxon>Xylariomycetidae</taxon>
        <taxon>Xylariales</taxon>
        <taxon>Xylariaceae</taxon>
        <taxon>Xylaria</taxon>
    </lineage>
</organism>
<evidence type="ECO:0000313" key="3">
    <source>
        <dbReference type="Proteomes" id="UP001305414"/>
    </source>
</evidence>
<keyword evidence="3" id="KW-1185">Reference proteome</keyword>
<dbReference type="Proteomes" id="UP001305414">
    <property type="component" value="Unassembled WGS sequence"/>
</dbReference>
<dbReference type="AlphaFoldDB" id="A0AAN7V0L6"/>
<proteinExistence type="predicted"/>
<evidence type="ECO:0000313" key="2">
    <source>
        <dbReference type="EMBL" id="KAK5636761.1"/>
    </source>
</evidence>
<reference evidence="2 3" key="1">
    <citation type="submission" date="2023-10" db="EMBL/GenBank/DDBJ databases">
        <title>Draft genome sequence of Xylaria bambusicola isolate GMP-LS, the root and basal stem rot pathogen of sugarcane in Indonesia.</title>
        <authorList>
            <person name="Selvaraj P."/>
            <person name="Muralishankar V."/>
            <person name="Muruganantham S."/>
            <person name="Sp S."/>
            <person name="Haryani S."/>
            <person name="Lau K.J.X."/>
            <person name="Naqvi N.I."/>
        </authorList>
    </citation>
    <scope>NUCLEOTIDE SEQUENCE [LARGE SCALE GENOMIC DNA]</scope>
    <source>
        <strain evidence="2">GMP-LS</strain>
    </source>
</reference>
<comment type="caution">
    <text evidence="2">The sequence shown here is derived from an EMBL/GenBank/DDBJ whole genome shotgun (WGS) entry which is preliminary data.</text>
</comment>
<sequence length="85" mass="9761">MWLVLHYRHRLKRLEQKLTARFISLRGSFASSHRADRSGTHELDGADLLREKPDDHIPAEKPDDHIVELPAEEAASSRHQELASN</sequence>
<feature type="compositionally biased region" description="Basic and acidic residues" evidence="1">
    <location>
        <begin position="33"/>
        <end position="63"/>
    </location>
</feature>